<keyword evidence="8" id="KW-1185">Reference proteome</keyword>
<evidence type="ECO:0000256" key="1">
    <source>
        <dbReference type="ARBA" id="ARBA00004240"/>
    </source>
</evidence>
<dbReference type="Gene3D" id="1.25.10.20">
    <property type="entry name" value="Vitellinogen, superhelical"/>
    <property type="match status" value="1"/>
</dbReference>
<accession>A0A9Q0RK72</accession>
<keyword evidence="3" id="KW-0732">Signal</keyword>
<dbReference type="InterPro" id="IPR045811">
    <property type="entry name" value="MTP_lip-bd"/>
</dbReference>
<protein>
    <recommendedName>
        <fullName evidence="9">Microsomal triglyceride transfer protein large subunit</fullName>
    </recommendedName>
</protein>
<dbReference type="SUPFAM" id="SSF48371">
    <property type="entry name" value="ARM repeat"/>
    <property type="match status" value="1"/>
</dbReference>
<dbReference type="Pfam" id="PF01347">
    <property type="entry name" value="Vitellogenin_N"/>
    <property type="match status" value="1"/>
</dbReference>
<dbReference type="PANTHER" id="PTHR13024:SF0">
    <property type="entry name" value="MICROSOMAL TRIACYLGLYCEROL TRANSFER PROTEIN"/>
    <property type="match status" value="1"/>
</dbReference>
<comment type="caution">
    <text evidence="7">The sequence shown here is derived from an EMBL/GenBank/DDBJ whole genome shotgun (WGS) entry which is preliminary data.</text>
</comment>
<dbReference type="Proteomes" id="UP001142055">
    <property type="component" value="Chromosome 3"/>
</dbReference>
<gene>
    <name evidence="7" type="ORF">RDWZM_008558</name>
</gene>
<dbReference type="InterPro" id="IPR001747">
    <property type="entry name" value="Vitellogenin_N"/>
</dbReference>
<dbReference type="GO" id="GO:0005783">
    <property type="term" value="C:endoplasmic reticulum"/>
    <property type="evidence" value="ECO:0007669"/>
    <property type="project" value="UniProtKB-SubCell"/>
</dbReference>
<evidence type="ECO:0000313" key="8">
    <source>
        <dbReference type="Proteomes" id="UP001142055"/>
    </source>
</evidence>
<sequence>MNPLRSNVLNPVLNTFKWINKSSLFILLTFLLVGASSVTCHGPLVGNRYRYSYETDLALNNVDRLEPIGLEVESVLTFENIWQDQSSYLAEIAFETVQFKPRSNSNAVKFKAGPIIDSWPVVLAQIDGTNGQVRTLFVAKNKSAHSSGHRLEPTHINLIVSLLNALRTRFNPSLSNNVHYDGRNVIRRYNQNVTLPNSLLSPQINDHWEIVTHLENDHDIPKYVTGWQNVTISSRIYPIAQSKLFTRFKLELRSEDANSATSRKLFEMKTFSDALRKYSNDVVDQEMDPINVHLITEKKPCQPHYCGNLADFLTDHASQLSEDSSLATTKIGVAYLKLINYIRTNSASISRKDVGKQLKKYFKNRHQDGDVFITLLDAIAGSRHGEAMMAAFNFLDLTKCSEDSADICERFLVATSITAITSANMGSSYIAEHSLSPEQLVELFYPLTTSTKWADERVKHAFALTLGTLLHSYQEFVTNEKELIKSSHIYADTLITPHSSPSLYIDVSEHDGQNVGKHVDKLGVDQQRPHRLGTLSDKILKYFIHELDVSKDTDARVAYLHALGNARILTKQGILHVFKKYATNSGKRESVEAMKALRDCIEYTFNSGSNDLSDKLLTRLRQMFVRIVYDSTLETTTRIIAAELLANYIDNDGQITLKLIQNIETFPVEMATMIWKRTVTNLRKHKNNLSQLSNWNLHSKVLSGSSASFKYAMGGTSSCNASYGVFLELLKGKLPKETNFYVDIGSGSIVHDVINVGLFARGLQSFAGGEDDDDVIDNEVETTEDEESTLAGVSLKVLGNQLRPFLFFRSTSELMGHLWSGAASEPSPVFRANILVADYLDIRPLINGFIVEQSLKGIFSVDLTGEVQVSLWNRNSHSNVQTKGSILFQGSQEIYTTDQKTSVRKYFSVGGESQLNFITDFDFYNTPYRICIQITQPEFVFRHNTRKYEQIHSDDLHRRIHRRLYKIPAKSYALNQDNNEMCSQMNDSSD</sequence>
<keyword evidence="4" id="KW-0256">Endoplasmic reticulum</keyword>
<feature type="domain" description="Vitellogenin" evidence="5">
    <location>
        <begin position="229"/>
        <end position="642"/>
    </location>
</feature>
<dbReference type="GO" id="GO:0005548">
    <property type="term" value="F:phospholipid transporter activity"/>
    <property type="evidence" value="ECO:0007669"/>
    <property type="project" value="InterPro"/>
</dbReference>
<evidence type="ECO:0000256" key="3">
    <source>
        <dbReference type="ARBA" id="ARBA00022729"/>
    </source>
</evidence>
<dbReference type="GO" id="GO:0042157">
    <property type="term" value="P:lipoprotein metabolic process"/>
    <property type="evidence" value="ECO:0007669"/>
    <property type="project" value="TreeGrafter"/>
</dbReference>
<dbReference type="GO" id="GO:0008289">
    <property type="term" value="F:lipid binding"/>
    <property type="evidence" value="ECO:0007669"/>
    <property type="project" value="InterPro"/>
</dbReference>
<dbReference type="GO" id="GO:0016323">
    <property type="term" value="C:basolateral plasma membrane"/>
    <property type="evidence" value="ECO:0007669"/>
    <property type="project" value="TreeGrafter"/>
</dbReference>
<evidence type="ECO:0000259" key="5">
    <source>
        <dbReference type="Pfam" id="PF01347"/>
    </source>
</evidence>
<evidence type="ECO:0008006" key="9">
    <source>
        <dbReference type="Google" id="ProtNLM"/>
    </source>
</evidence>
<dbReference type="InterPro" id="IPR016024">
    <property type="entry name" value="ARM-type_fold"/>
</dbReference>
<evidence type="ECO:0000256" key="4">
    <source>
        <dbReference type="ARBA" id="ARBA00022824"/>
    </source>
</evidence>
<dbReference type="InterPro" id="IPR011030">
    <property type="entry name" value="Lipovitellin_superhlx_dom"/>
</dbReference>
<dbReference type="GO" id="GO:0005794">
    <property type="term" value="C:Golgi apparatus"/>
    <property type="evidence" value="ECO:0007669"/>
    <property type="project" value="TreeGrafter"/>
</dbReference>
<reference evidence="7" key="1">
    <citation type="submission" date="2022-12" db="EMBL/GenBank/DDBJ databases">
        <title>Genome assemblies of Blomia tropicalis.</title>
        <authorList>
            <person name="Cui Y."/>
        </authorList>
    </citation>
    <scope>NUCLEOTIDE SEQUENCE</scope>
    <source>
        <tissue evidence="7">Adult mites</tissue>
    </source>
</reference>
<proteinExistence type="predicted"/>
<evidence type="ECO:0000313" key="7">
    <source>
        <dbReference type="EMBL" id="KAJ6217401.1"/>
    </source>
</evidence>
<dbReference type="EMBL" id="JAPWDV010000003">
    <property type="protein sequence ID" value="KAJ6217401.1"/>
    <property type="molecule type" value="Genomic_DNA"/>
</dbReference>
<comment type="subcellular location">
    <subcellularLocation>
        <location evidence="1">Endoplasmic reticulum</location>
    </subcellularLocation>
</comment>
<evidence type="ECO:0000256" key="2">
    <source>
        <dbReference type="ARBA" id="ARBA00022448"/>
    </source>
</evidence>
<keyword evidence="2" id="KW-0813">Transport</keyword>
<feature type="domain" description="MTP large subunit lipid-binding" evidence="6">
    <location>
        <begin position="694"/>
        <end position="987"/>
    </location>
</feature>
<evidence type="ECO:0000259" key="6">
    <source>
        <dbReference type="Pfam" id="PF19444"/>
    </source>
</evidence>
<dbReference type="PANTHER" id="PTHR13024">
    <property type="entry name" value="MICROSOMAL TRIGLYCERIDE TRANSFER PROTEIN, LARGE SUBUNIT"/>
    <property type="match status" value="1"/>
</dbReference>
<dbReference type="OMA" id="RICIQIT"/>
<dbReference type="Pfam" id="PF19444">
    <property type="entry name" value="MTP_lip_bd"/>
    <property type="match status" value="1"/>
</dbReference>
<name>A0A9Q0RK72_BLOTA</name>
<organism evidence="7 8">
    <name type="scientific">Blomia tropicalis</name>
    <name type="common">Mite</name>
    <dbReference type="NCBI Taxonomy" id="40697"/>
    <lineage>
        <taxon>Eukaryota</taxon>
        <taxon>Metazoa</taxon>
        <taxon>Ecdysozoa</taxon>
        <taxon>Arthropoda</taxon>
        <taxon>Chelicerata</taxon>
        <taxon>Arachnida</taxon>
        <taxon>Acari</taxon>
        <taxon>Acariformes</taxon>
        <taxon>Sarcoptiformes</taxon>
        <taxon>Astigmata</taxon>
        <taxon>Glycyphagoidea</taxon>
        <taxon>Echimyopodidae</taxon>
        <taxon>Blomia</taxon>
    </lineage>
</organism>
<dbReference type="InterPro" id="IPR039988">
    <property type="entry name" value="MTTP"/>
</dbReference>
<dbReference type="AlphaFoldDB" id="A0A9Q0RK72"/>